<dbReference type="InterPro" id="IPR036388">
    <property type="entry name" value="WH-like_DNA-bd_sf"/>
</dbReference>
<reference evidence="7 8" key="1">
    <citation type="submission" date="2016-10" db="EMBL/GenBank/DDBJ databases">
        <authorList>
            <person name="de Groot N.N."/>
        </authorList>
    </citation>
    <scope>NUCLEOTIDE SEQUENCE [LARGE SCALE GENOMIC DNA]</scope>
    <source>
        <strain evidence="7 8">DSM 6059</strain>
    </source>
</reference>
<dbReference type="Gene3D" id="3.90.1150.10">
    <property type="entry name" value="Aspartate Aminotransferase, domain 1"/>
    <property type="match status" value="1"/>
</dbReference>
<dbReference type="SUPFAM" id="SSF53383">
    <property type="entry name" value="PLP-dependent transferases"/>
    <property type="match status" value="1"/>
</dbReference>
<accession>A0A1I1S0E4</accession>
<evidence type="ECO:0000259" key="6">
    <source>
        <dbReference type="PROSITE" id="PS50949"/>
    </source>
</evidence>
<gene>
    <name evidence="7" type="ORF">SAMN02745724_04411</name>
</gene>
<dbReference type="SUPFAM" id="SSF46785">
    <property type="entry name" value="Winged helix' DNA-binding domain"/>
    <property type="match status" value="1"/>
</dbReference>
<keyword evidence="4 7" id="KW-0238">DNA-binding</keyword>
<feature type="domain" description="HTH gntR-type" evidence="6">
    <location>
        <begin position="3"/>
        <end position="71"/>
    </location>
</feature>
<dbReference type="InterPro" id="IPR015422">
    <property type="entry name" value="PyrdxlP-dep_Trfase_small"/>
</dbReference>
<dbReference type="Pfam" id="PF00155">
    <property type="entry name" value="Aminotran_1_2"/>
    <property type="match status" value="1"/>
</dbReference>
<keyword evidence="7" id="KW-0032">Aminotransferase</keyword>
<dbReference type="RefSeq" id="WP_091989845.1">
    <property type="nucleotide sequence ID" value="NZ_FOLO01000054.1"/>
</dbReference>
<dbReference type="GO" id="GO:0030170">
    <property type="term" value="F:pyridoxal phosphate binding"/>
    <property type="evidence" value="ECO:0007669"/>
    <property type="project" value="InterPro"/>
</dbReference>
<dbReference type="GO" id="GO:0003677">
    <property type="term" value="F:DNA binding"/>
    <property type="evidence" value="ECO:0007669"/>
    <property type="project" value="UniProtKB-KW"/>
</dbReference>
<organism evidence="7 8">
    <name type="scientific">Pseudoalteromonas denitrificans DSM 6059</name>
    <dbReference type="NCBI Taxonomy" id="1123010"/>
    <lineage>
        <taxon>Bacteria</taxon>
        <taxon>Pseudomonadati</taxon>
        <taxon>Pseudomonadota</taxon>
        <taxon>Gammaproteobacteria</taxon>
        <taxon>Alteromonadales</taxon>
        <taxon>Pseudoalteromonadaceae</taxon>
        <taxon>Pseudoalteromonas</taxon>
    </lineage>
</organism>
<dbReference type="Proteomes" id="UP000198862">
    <property type="component" value="Unassembled WGS sequence"/>
</dbReference>
<sequence length="481" mass="54849">MSDFIYQKLSSEIIQAINSGILHEGEKLDSVRKLASKREIGVSTATHVYRELEKCGWIYSIEKKGYFVASQNTKNTESNKQSYGNYFLSPEELSELPLANAVQFSFNDPKILPLSCTAPSTVVDAEVILNQMHRKALKRRPYRMLMQDPVEGLTALRIEISKHYLRSGQVVEYNDILITNGRKDSFFVVLQALKLKKSCIAIEAPSSYFFQSMLQEHDIKTVAVPMQSDFSVELELLDKAYQAEAFSAYLFNPNFNDPTGRVLSKQEKLQLIAWAEKNEVALIEYDRGELSFSGQRPPSVTSLLMTDSTCKVISIVDFYDTISATISLGYIICRNTYKECLFAKQVNIEESSISLQYMILEMLQSAKYNKFVDKVRSQLAYQCRQTSIILSEYLGGKVIINKPSGGPCLWLKLPKYISSRELWHYLIKFNIAIAPGCMFITSAQFDNYFRVTFGLPWDEKMQLGITNMAKHINDFLQSKKI</sequence>
<dbReference type="InterPro" id="IPR004839">
    <property type="entry name" value="Aminotransferase_I/II_large"/>
</dbReference>
<dbReference type="OrthoDB" id="9804020at2"/>
<dbReference type="PROSITE" id="PS50949">
    <property type="entry name" value="HTH_GNTR"/>
    <property type="match status" value="1"/>
</dbReference>
<evidence type="ECO:0000256" key="4">
    <source>
        <dbReference type="ARBA" id="ARBA00023125"/>
    </source>
</evidence>
<dbReference type="Gene3D" id="1.10.10.10">
    <property type="entry name" value="Winged helix-like DNA-binding domain superfamily/Winged helix DNA-binding domain"/>
    <property type="match status" value="1"/>
</dbReference>
<dbReference type="Pfam" id="PF00392">
    <property type="entry name" value="GntR"/>
    <property type="match status" value="1"/>
</dbReference>
<keyword evidence="3" id="KW-0805">Transcription regulation</keyword>
<dbReference type="STRING" id="1123010.SAMN02745724_04411"/>
<keyword evidence="2" id="KW-0663">Pyridoxal phosphate</keyword>
<dbReference type="AlphaFoldDB" id="A0A1I1S0E4"/>
<dbReference type="CDD" id="cd07377">
    <property type="entry name" value="WHTH_GntR"/>
    <property type="match status" value="1"/>
</dbReference>
<dbReference type="InterPro" id="IPR015424">
    <property type="entry name" value="PyrdxlP-dep_Trfase"/>
</dbReference>
<keyword evidence="7" id="KW-0808">Transferase</keyword>
<proteinExistence type="inferred from homology"/>
<dbReference type="InterPro" id="IPR036390">
    <property type="entry name" value="WH_DNA-bd_sf"/>
</dbReference>
<dbReference type="Gene3D" id="3.40.640.10">
    <property type="entry name" value="Type I PLP-dependent aspartate aminotransferase-like (Major domain)"/>
    <property type="match status" value="1"/>
</dbReference>
<dbReference type="InterPro" id="IPR015421">
    <property type="entry name" value="PyrdxlP-dep_Trfase_major"/>
</dbReference>
<dbReference type="SMART" id="SM00345">
    <property type="entry name" value="HTH_GNTR"/>
    <property type="match status" value="1"/>
</dbReference>
<evidence type="ECO:0000256" key="2">
    <source>
        <dbReference type="ARBA" id="ARBA00022898"/>
    </source>
</evidence>
<dbReference type="GO" id="GO:0008483">
    <property type="term" value="F:transaminase activity"/>
    <property type="evidence" value="ECO:0007669"/>
    <property type="project" value="UniProtKB-KW"/>
</dbReference>
<evidence type="ECO:0000256" key="1">
    <source>
        <dbReference type="ARBA" id="ARBA00005384"/>
    </source>
</evidence>
<name>A0A1I1S0E4_9GAMM</name>
<dbReference type="GO" id="GO:0003700">
    <property type="term" value="F:DNA-binding transcription factor activity"/>
    <property type="evidence" value="ECO:0007669"/>
    <property type="project" value="InterPro"/>
</dbReference>
<evidence type="ECO:0000256" key="5">
    <source>
        <dbReference type="ARBA" id="ARBA00023163"/>
    </source>
</evidence>
<dbReference type="CDD" id="cd00609">
    <property type="entry name" value="AAT_like"/>
    <property type="match status" value="1"/>
</dbReference>
<dbReference type="PANTHER" id="PTHR46577:SF1">
    <property type="entry name" value="HTH-TYPE TRANSCRIPTIONAL REGULATORY PROTEIN GABR"/>
    <property type="match status" value="1"/>
</dbReference>
<dbReference type="PANTHER" id="PTHR46577">
    <property type="entry name" value="HTH-TYPE TRANSCRIPTIONAL REGULATORY PROTEIN GABR"/>
    <property type="match status" value="1"/>
</dbReference>
<keyword evidence="8" id="KW-1185">Reference proteome</keyword>
<protein>
    <submittedName>
        <fullName evidence="7">DNA-binding transcriptional regulator, MocR family, contains an aminotransferase domain</fullName>
    </submittedName>
</protein>
<dbReference type="InterPro" id="IPR051446">
    <property type="entry name" value="HTH_trans_reg/aminotransferase"/>
</dbReference>
<dbReference type="EMBL" id="FOLO01000054">
    <property type="protein sequence ID" value="SFD40044.1"/>
    <property type="molecule type" value="Genomic_DNA"/>
</dbReference>
<comment type="similarity">
    <text evidence="1">In the C-terminal section; belongs to the class-I pyridoxal-phosphate-dependent aminotransferase family.</text>
</comment>
<keyword evidence="5" id="KW-0804">Transcription</keyword>
<evidence type="ECO:0000256" key="3">
    <source>
        <dbReference type="ARBA" id="ARBA00023015"/>
    </source>
</evidence>
<evidence type="ECO:0000313" key="7">
    <source>
        <dbReference type="EMBL" id="SFD40044.1"/>
    </source>
</evidence>
<dbReference type="InterPro" id="IPR000524">
    <property type="entry name" value="Tscrpt_reg_HTH_GntR"/>
</dbReference>
<evidence type="ECO:0000313" key="8">
    <source>
        <dbReference type="Proteomes" id="UP000198862"/>
    </source>
</evidence>